<sequence length="265" mass="30135">CMKKVDRILLTTTFVGLRDVTIIGLRGVTFVDIGGIIIVGLGGDITVGLGGVTIISLGGVITVGLGGVTIISLGGVTNVGLGGGFFITAHFSFLNIKNYKWALRVRIPLQELVSERKRSVYHTHALFLAFGKVNDEKPKKVYASAIYRYIERLEPADLMKQHWDYSCSKAKTRNERDPSNAQLAWLSLPNDNIPEDKKFLGLTSHEVKNPQTQEQFNQWHTKWIEIYKNNYMMCSSIIIRQYEEYYIPYNWIDSKKSQLRIRFQK</sequence>
<dbReference type="EMBL" id="CAJVQA010012440">
    <property type="protein sequence ID" value="CAG8716656.1"/>
    <property type="molecule type" value="Genomic_DNA"/>
</dbReference>
<name>A0A9N9I2F1_9GLOM</name>
<dbReference type="OrthoDB" id="10350283at2759"/>
<evidence type="ECO:0000256" key="1">
    <source>
        <dbReference type="SAM" id="Phobius"/>
    </source>
</evidence>
<organism evidence="2 3">
    <name type="scientific">Cetraspora pellucida</name>
    <dbReference type="NCBI Taxonomy" id="1433469"/>
    <lineage>
        <taxon>Eukaryota</taxon>
        <taxon>Fungi</taxon>
        <taxon>Fungi incertae sedis</taxon>
        <taxon>Mucoromycota</taxon>
        <taxon>Glomeromycotina</taxon>
        <taxon>Glomeromycetes</taxon>
        <taxon>Diversisporales</taxon>
        <taxon>Gigasporaceae</taxon>
        <taxon>Cetraspora</taxon>
    </lineage>
</organism>
<protein>
    <submittedName>
        <fullName evidence="2">20456_t:CDS:1</fullName>
    </submittedName>
</protein>
<gene>
    <name evidence="2" type="ORF">CPELLU_LOCUS12645</name>
</gene>
<proteinExistence type="predicted"/>
<feature type="transmembrane region" description="Helical" evidence="1">
    <location>
        <begin position="20"/>
        <end position="42"/>
    </location>
</feature>
<comment type="caution">
    <text evidence="2">The sequence shown here is derived from an EMBL/GenBank/DDBJ whole genome shotgun (WGS) entry which is preliminary data.</text>
</comment>
<dbReference type="AlphaFoldDB" id="A0A9N9I2F1"/>
<keyword evidence="1" id="KW-0472">Membrane</keyword>
<accession>A0A9N9I2F1</accession>
<feature type="non-terminal residue" evidence="2">
    <location>
        <position position="265"/>
    </location>
</feature>
<evidence type="ECO:0000313" key="3">
    <source>
        <dbReference type="Proteomes" id="UP000789759"/>
    </source>
</evidence>
<keyword evidence="3" id="KW-1185">Reference proteome</keyword>
<keyword evidence="1" id="KW-1133">Transmembrane helix</keyword>
<evidence type="ECO:0000313" key="2">
    <source>
        <dbReference type="EMBL" id="CAG8716656.1"/>
    </source>
</evidence>
<dbReference type="Proteomes" id="UP000789759">
    <property type="component" value="Unassembled WGS sequence"/>
</dbReference>
<reference evidence="2" key="1">
    <citation type="submission" date="2021-06" db="EMBL/GenBank/DDBJ databases">
        <authorList>
            <person name="Kallberg Y."/>
            <person name="Tangrot J."/>
            <person name="Rosling A."/>
        </authorList>
    </citation>
    <scope>NUCLEOTIDE SEQUENCE</scope>
    <source>
        <strain evidence="2">FL966</strain>
    </source>
</reference>
<keyword evidence="1" id="KW-0812">Transmembrane</keyword>
<feature type="transmembrane region" description="Helical" evidence="1">
    <location>
        <begin position="79"/>
        <end position="96"/>
    </location>
</feature>
<feature type="transmembrane region" description="Helical" evidence="1">
    <location>
        <begin position="49"/>
        <end position="73"/>
    </location>
</feature>